<dbReference type="PANTHER" id="PTHR43248:SF25">
    <property type="entry name" value="AB HYDROLASE-1 DOMAIN-CONTAINING PROTEIN-RELATED"/>
    <property type="match status" value="1"/>
</dbReference>
<dbReference type="InterPro" id="IPR013595">
    <property type="entry name" value="Pept_S33_TAP-like_C"/>
</dbReference>
<dbReference type="OrthoDB" id="425534at2759"/>
<dbReference type="Gene3D" id="3.40.50.1820">
    <property type="entry name" value="alpha/beta hydrolase"/>
    <property type="match status" value="1"/>
</dbReference>
<organism evidence="6 7">
    <name type="scientific">Sporormia fimetaria CBS 119925</name>
    <dbReference type="NCBI Taxonomy" id="1340428"/>
    <lineage>
        <taxon>Eukaryota</taxon>
        <taxon>Fungi</taxon>
        <taxon>Dikarya</taxon>
        <taxon>Ascomycota</taxon>
        <taxon>Pezizomycotina</taxon>
        <taxon>Dothideomycetes</taxon>
        <taxon>Pleosporomycetidae</taxon>
        <taxon>Pleosporales</taxon>
        <taxon>Sporormiaceae</taxon>
        <taxon>Sporormia</taxon>
    </lineage>
</organism>
<evidence type="ECO:0008006" key="8">
    <source>
        <dbReference type="Google" id="ProtNLM"/>
    </source>
</evidence>
<accession>A0A6A6VLI6</accession>
<dbReference type="InterPro" id="IPR051601">
    <property type="entry name" value="Serine_prot/Carboxylest_S33"/>
</dbReference>
<keyword evidence="3" id="KW-0732">Signal</keyword>
<gene>
    <name evidence="6" type="ORF">M011DRAFT_455438</name>
</gene>
<keyword evidence="7" id="KW-1185">Reference proteome</keyword>
<dbReference type="Pfam" id="PF00561">
    <property type="entry name" value="Abhydrolase_1"/>
    <property type="match status" value="1"/>
</dbReference>
<evidence type="ECO:0000256" key="2">
    <source>
        <dbReference type="ARBA" id="ARBA00022801"/>
    </source>
</evidence>
<sequence>MGLLKVAVAGVLFAPALAAPRSILPRAGEVYNDFASIPVTKDIKWVPCFGDLLCTNLEVPLDYKDASAGTTTIAFIKQVGGDGTGPDILFNPGESICSYLIMSNLDKGGPGGSGVEPVIAGNGKQFLGLLGGNFNFVGFDPRGVKNSGPALTCFPDAPTSRAQAKAVKKIRTLPLRTRYFQYKAENERCSKIHANTKAKYASTSAVAQDLKYFIEKQAVANGKSAAQAKLWYFGGSYGTVIGTTFASLFPDRVERMILEANQASDDYYRVDVRNDSATTDAAVGSFFKFCAQAGPGKCPFAGSSGATAEQIEARYNNLLQKLEKDPVVASSLAQPYGFTISDRDVRLFMFSKAYTPLGGFDIAAVVLTELDAGKDTTYIADRYPEFNGTGVYPDVISPSDDSDDDLQMIRCLDANTRYFISSADQYVQLYEQITKASKYGGQVLALSNAPLCVGFSIVPPQSQIFAGLKITKTAKPIFFINGIRDPITPPTHAYKNSKYFTGSAVLEIDGSGHGLANIPSLCAYGYVQQYMVNGTLPRSGTRCKADLTPIVDAPYVPSYS</sequence>
<evidence type="ECO:0000313" key="7">
    <source>
        <dbReference type="Proteomes" id="UP000799440"/>
    </source>
</evidence>
<feature type="chain" id="PRO_5025686191" description="Alpha/beta-hydrolase" evidence="3">
    <location>
        <begin position="19"/>
        <end position="560"/>
    </location>
</feature>
<dbReference type="GO" id="GO:0016787">
    <property type="term" value="F:hydrolase activity"/>
    <property type="evidence" value="ECO:0007669"/>
    <property type="project" value="UniProtKB-KW"/>
</dbReference>
<protein>
    <recommendedName>
        <fullName evidence="8">Alpha/beta-hydrolase</fullName>
    </recommendedName>
</protein>
<dbReference type="Proteomes" id="UP000799440">
    <property type="component" value="Unassembled WGS sequence"/>
</dbReference>
<feature type="domain" description="Peptidase S33 tripeptidyl aminopeptidase-like C-terminal" evidence="5">
    <location>
        <begin position="446"/>
        <end position="543"/>
    </location>
</feature>
<dbReference type="InterPro" id="IPR000073">
    <property type="entry name" value="AB_hydrolase_1"/>
</dbReference>
<evidence type="ECO:0000313" key="6">
    <source>
        <dbReference type="EMBL" id="KAF2751435.1"/>
    </source>
</evidence>
<evidence type="ECO:0000256" key="3">
    <source>
        <dbReference type="SAM" id="SignalP"/>
    </source>
</evidence>
<feature type="signal peptide" evidence="3">
    <location>
        <begin position="1"/>
        <end position="18"/>
    </location>
</feature>
<feature type="domain" description="AB hydrolase-1" evidence="4">
    <location>
        <begin position="133"/>
        <end position="261"/>
    </location>
</feature>
<dbReference type="AlphaFoldDB" id="A0A6A6VLI6"/>
<dbReference type="InterPro" id="IPR029058">
    <property type="entry name" value="AB_hydrolase_fold"/>
</dbReference>
<comment type="similarity">
    <text evidence="1">Belongs to the peptidase S33 family.</text>
</comment>
<dbReference type="SUPFAM" id="SSF53474">
    <property type="entry name" value="alpha/beta-Hydrolases"/>
    <property type="match status" value="1"/>
</dbReference>
<dbReference type="PANTHER" id="PTHR43248">
    <property type="entry name" value="2-SUCCINYL-6-HYDROXY-2,4-CYCLOHEXADIENE-1-CARBOXYLATE SYNTHASE"/>
    <property type="match status" value="1"/>
</dbReference>
<name>A0A6A6VLI6_9PLEO</name>
<evidence type="ECO:0000259" key="4">
    <source>
        <dbReference type="Pfam" id="PF00561"/>
    </source>
</evidence>
<evidence type="ECO:0000256" key="1">
    <source>
        <dbReference type="ARBA" id="ARBA00010088"/>
    </source>
</evidence>
<keyword evidence="2" id="KW-0378">Hydrolase</keyword>
<reference evidence="6" key="1">
    <citation type="journal article" date="2020" name="Stud. Mycol.">
        <title>101 Dothideomycetes genomes: a test case for predicting lifestyles and emergence of pathogens.</title>
        <authorList>
            <person name="Haridas S."/>
            <person name="Albert R."/>
            <person name="Binder M."/>
            <person name="Bloem J."/>
            <person name="Labutti K."/>
            <person name="Salamov A."/>
            <person name="Andreopoulos B."/>
            <person name="Baker S."/>
            <person name="Barry K."/>
            <person name="Bills G."/>
            <person name="Bluhm B."/>
            <person name="Cannon C."/>
            <person name="Castanera R."/>
            <person name="Culley D."/>
            <person name="Daum C."/>
            <person name="Ezra D."/>
            <person name="Gonzalez J."/>
            <person name="Henrissat B."/>
            <person name="Kuo A."/>
            <person name="Liang C."/>
            <person name="Lipzen A."/>
            <person name="Lutzoni F."/>
            <person name="Magnuson J."/>
            <person name="Mondo S."/>
            <person name="Nolan M."/>
            <person name="Ohm R."/>
            <person name="Pangilinan J."/>
            <person name="Park H.-J."/>
            <person name="Ramirez L."/>
            <person name="Alfaro M."/>
            <person name="Sun H."/>
            <person name="Tritt A."/>
            <person name="Yoshinaga Y."/>
            <person name="Zwiers L.-H."/>
            <person name="Turgeon B."/>
            <person name="Goodwin S."/>
            <person name="Spatafora J."/>
            <person name="Crous P."/>
            <person name="Grigoriev I."/>
        </authorList>
    </citation>
    <scope>NUCLEOTIDE SEQUENCE</scope>
    <source>
        <strain evidence="6">CBS 119925</strain>
    </source>
</reference>
<evidence type="ECO:0000259" key="5">
    <source>
        <dbReference type="Pfam" id="PF08386"/>
    </source>
</evidence>
<dbReference type="EMBL" id="MU006562">
    <property type="protein sequence ID" value="KAF2751435.1"/>
    <property type="molecule type" value="Genomic_DNA"/>
</dbReference>
<proteinExistence type="inferred from homology"/>
<dbReference type="Pfam" id="PF08386">
    <property type="entry name" value="Abhydrolase_4"/>
    <property type="match status" value="1"/>
</dbReference>